<dbReference type="EMBL" id="AWVF01000031">
    <property type="protein sequence ID" value="ERJ97241.1"/>
    <property type="molecule type" value="Genomic_DNA"/>
</dbReference>
<name>U2KFD6_9FIRM</name>
<sequence>MKQFEVGKTYQMSSICNADCIWEYVVADRTAKTITIQSTHNSTIKKCRVHTSESNACDAETIFPLGNYAMCPKLRADSQKIVPEDLEQHQLNVEYTNLQKAILLLAKSMCIMPIGSSRRLRAQATLDDFKKRCEDLKSKGANLILNV</sequence>
<accession>U2KFD6</accession>
<dbReference type="RefSeq" id="WP_021681918.1">
    <property type="nucleotide sequence ID" value="NZ_KI260389.1"/>
</dbReference>
<comment type="caution">
    <text evidence="1">The sequence shown here is derived from an EMBL/GenBank/DDBJ whole genome shotgun (WGS) entry which is preliminary data.</text>
</comment>
<dbReference type="AlphaFoldDB" id="U2KFD6"/>
<dbReference type="OrthoDB" id="2061995at2"/>
<dbReference type="eggNOG" id="ENOG5030M78">
    <property type="taxonomic scope" value="Bacteria"/>
</dbReference>
<proteinExistence type="predicted"/>
<gene>
    <name evidence="1" type="ORF">RUMCAL_00313</name>
</gene>
<dbReference type="STRING" id="411473.RUMCAL_00313"/>
<evidence type="ECO:0000313" key="2">
    <source>
        <dbReference type="Proteomes" id="UP000016662"/>
    </source>
</evidence>
<protein>
    <submittedName>
        <fullName evidence="1">Uncharacterized protein</fullName>
    </submittedName>
</protein>
<dbReference type="Proteomes" id="UP000016662">
    <property type="component" value="Unassembled WGS sequence"/>
</dbReference>
<organism evidence="1 2">
    <name type="scientific">Ruminococcus callidus ATCC 27760</name>
    <dbReference type="NCBI Taxonomy" id="411473"/>
    <lineage>
        <taxon>Bacteria</taxon>
        <taxon>Bacillati</taxon>
        <taxon>Bacillota</taxon>
        <taxon>Clostridia</taxon>
        <taxon>Eubacteriales</taxon>
        <taxon>Oscillospiraceae</taxon>
        <taxon>Ruminococcus</taxon>
    </lineage>
</organism>
<dbReference type="HOGENOM" id="CLU_1766669_0_0_9"/>
<reference evidence="1 2" key="1">
    <citation type="submission" date="2013-07" db="EMBL/GenBank/DDBJ databases">
        <authorList>
            <person name="Weinstock G."/>
            <person name="Sodergren E."/>
            <person name="Wylie T."/>
            <person name="Fulton L."/>
            <person name="Fulton R."/>
            <person name="Fronick C."/>
            <person name="O'Laughlin M."/>
            <person name="Godfrey J."/>
            <person name="Miner T."/>
            <person name="Herter B."/>
            <person name="Appelbaum E."/>
            <person name="Cordes M."/>
            <person name="Lek S."/>
            <person name="Wollam A."/>
            <person name="Pepin K.H."/>
            <person name="Palsikar V.B."/>
            <person name="Mitreva M."/>
            <person name="Wilson R.K."/>
        </authorList>
    </citation>
    <scope>NUCLEOTIDE SEQUENCE [LARGE SCALE GENOMIC DNA]</scope>
    <source>
        <strain evidence="1 2">ATCC 27760</strain>
    </source>
</reference>
<keyword evidence="2" id="KW-1185">Reference proteome</keyword>
<evidence type="ECO:0000313" key="1">
    <source>
        <dbReference type="EMBL" id="ERJ97241.1"/>
    </source>
</evidence>